<dbReference type="InterPro" id="IPR013783">
    <property type="entry name" value="Ig-like_fold"/>
</dbReference>
<proteinExistence type="predicted"/>
<dbReference type="SUPFAM" id="SSF49299">
    <property type="entry name" value="PKD domain"/>
    <property type="match status" value="1"/>
</dbReference>
<dbReference type="InterPro" id="IPR000601">
    <property type="entry name" value="PKD_dom"/>
</dbReference>
<dbReference type="AlphaFoldDB" id="A0A7K3WTD4"/>
<dbReference type="InterPro" id="IPR026444">
    <property type="entry name" value="Secre_tail"/>
</dbReference>
<evidence type="ECO:0000259" key="2">
    <source>
        <dbReference type="PROSITE" id="PS50093"/>
    </source>
</evidence>
<evidence type="ECO:0000256" key="1">
    <source>
        <dbReference type="ARBA" id="ARBA00022729"/>
    </source>
</evidence>
<evidence type="ECO:0000313" key="4">
    <source>
        <dbReference type="Proteomes" id="UP000486602"/>
    </source>
</evidence>
<dbReference type="NCBIfam" id="TIGR04183">
    <property type="entry name" value="Por_Secre_tail"/>
    <property type="match status" value="1"/>
</dbReference>
<keyword evidence="1" id="KW-0732">Signal</keyword>
<dbReference type="Gene3D" id="2.60.40.10">
    <property type="entry name" value="Immunoglobulins"/>
    <property type="match status" value="1"/>
</dbReference>
<name>A0A7K3WTD4_9FLAO</name>
<feature type="domain" description="PKD" evidence="2">
    <location>
        <begin position="341"/>
        <end position="380"/>
    </location>
</feature>
<accession>A0A7K3WTD4</accession>
<comment type="caution">
    <text evidence="3">The sequence shown here is derived from an EMBL/GenBank/DDBJ whole genome shotgun (WGS) entry which is preliminary data.</text>
</comment>
<dbReference type="CDD" id="cd00146">
    <property type="entry name" value="PKD"/>
    <property type="match status" value="1"/>
</dbReference>
<protein>
    <submittedName>
        <fullName evidence="3">T9SS type A sorting domain-containing protein</fullName>
    </submittedName>
</protein>
<evidence type="ECO:0000313" key="3">
    <source>
        <dbReference type="EMBL" id="NEN24953.1"/>
    </source>
</evidence>
<keyword evidence="4" id="KW-1185">Reference proteome</keyword>
<reference evidence="3 4" key="1">
    <citation type="submission" date="2020-02" db="EMBL/GenBank/DDBJ databases">
        <title>Out from the shadows clarifying the taxonomy of the family Cryomorphaceae and related taxa by utilizing the GTDB taxonomic framework.</title>
        <authorList>
            <person name="Bowman J.P."/>
        </authorList>
    </citation>
    <scope>NUCLEOTIDE SEQUENCE [LARGE SCALE GENOMIC DNA]</scope>
    <source>
        <strain evidence="3 4">QSSC 1-22</strain>
    </source>
</reference>
<dbReference type="PROSITE" id="PS50093">
    <property type="entry name" value="PKD"/>
    <property type="match status" value="1"/>
</dbReference>
<dbReference type="RefSeq" id="WP_163286343.1">
    <property type="nucleotide sequence ID" value="NZ_JAAGVY010000036.1"/>
</dbReference>
<gene>
    <name evidence="3" type="ORF">G3O08_15740</name>
</gene>
<organism evidence="3 4">
    <name type="scientific">Cryomorpha ignava</name>
    <dbReference type="NCBI Taxonomy" id="101383"/>
    <lineage>
        <taxon>Bacteria</taxon>
        <taxon>Pseudomonadati</taxon>
        <taxon>Bacteroidota</taxon>
        <taxon>Flavobacteriia</taxon>
        <taxon>Flavobacteriales</taxon>
        <taxon>Cryomorphaceae</taxon>
        <taxon>Cryomorpha</taxon>
    </lineage>
</organism>
<dbReference type="EMBL" id="JAAGVY010000036">
    <property type="protein sequence ID" value="NEN24953.1"/>
    <property type="molecule type" value="Genomic_DNA"/>
</dbReference>
<dbReference type="InterPro" id="IPR035986">
    <property type="entry name" value="PKD_dom_sf"/>
</dbReference>
<sequence length="509" mass="56147">MKKLTGFLILFSLFFVQTGYSQFCNDPEAWNYSPSGDTDTSCVYLLDCGENEVNRLFQLFPMPNLHGANIYMVSLNELDTLAHMVANVQQNLPWDINTMVACMHVDSCYYIDVYPTQPDSGGVHFSWLYPDTLAYQGGYGAIPGTSNPYRLLVGAEQNTCGVIGCTDSTAINYSPSATINAGCEYCEDNAVFLTPNFVFNNQSISWQIQQNGESVAGDVLGTSMYNNFDLACLPDGCYELVLDGDAWLFSTITLHLNNDTILTAGLTHDGEVRVPFGINSEPCLDSAEIYGCTNPLGQNYNPQATIDDGTCDLQNEECNLGIEMYQDSITGAIHFDIDIYSTDYPIDIFWDFGDGSPISSEWWTQHTYDSIGTYQVCATLYAQQFFEQEPLCYDETCITITPDDFGLNGSGLIIFNGDDTGIKTISNVSELSLSPNPVRDIIRLTLPQNQSLKKIKVYSLDGRLVMGVPDLQSNNQQGELNVSQLASGSYILRAEGTGGNLYSGRFVKL</sequence>
<dbReference type="Proteomes" id="UP000486602">
    <property type="component" value="Unassembled WGS sequence"/>
</dbReference>
<dbReference type="Pfam" id="PF18962">
    <property type="entry name" value="Por_Secre_tail"/>
    <property type="match status" value="1"/>
</dbReference>